<dbReference type="Gene3D" id="3.10.690.10">
    <property type="entry name" value="Bifunctional nuclease domain"/>
    <property type="match status" value="1"/>
</dbReference>
<sequence length="154" mass="17028">MKPDRSLKEVSIKGVFMISILGSSVPAVMLEDDEGYLMPIHIGNSEAISINSVLRNETMPRPMTHDLMIAMLERLGSKIESVLIDEKIDNIYYARLRLSRDGADMEFDARPSDCIAMALRQNAPIYINKELFMSDSINKDSFLGSGAGNANSIG</sequence>
<comment type="caution">
    <text evidence="2">The sequence shown here is derived from an EMBL/GenBank/DDBJ whole genome shotgun (WGS) entry which is preliminary data.</text>
</comment>
<dbReference type="Pfam" id="PF02577">
    <property type="entry name" value="BFN_dom"/>
    <property type="match status" value="1"/>
</dbReference>
<dbReference type="SUPFAM" id="SSF103256">
    <property type="entry name" value="Hypothetical protein TM0160"/>
    <property type="match status" value="1"/>
</dbReference>
<feature type="domain" description="BFN" evidence="1">
    <location>
        <begin position="7"/>
        <end position="139"/>
    </location>
</feature>
<dbReference type="GO" id="GO:0004518">
    <property type="term" value="F:nuclease activity"/>
    <property type="evidence" value="ECO:0007669"/>
    <property type="project" value="InterPro"/>
</dbReference>
<dbReference type="Proteomes" id="UP001206983">
    <property type="component" value="Unassembled WGS sequence"/>
</dbReference>
<protein>
    <recommendedName>
        <fullName evidence="1">BFN domain-containing protein</fullName>
    </recommendedName>
</protein>
<accession>A0AAE3KWW0</accession>
<gene>
    <name evidence="2" type="ORF">PV02_00345</name>
</gene>
<evidence type="ECO:0000313" key="2">
    <source>
        <dbReference type="EMBL" id="MCQ6961684.1"/>
    </source>
</evidence>
<evidence type="ECO:0000313" key="3">
    <source>
        <dbReference type="Proteomes" id="UP001206983"/>
    </source>
</evidence>
<keyword evidence="3" id="KW-1185">Reference proteome</keyword>
<proteinExistence type="predicted"/>
<reference evidence="2 3" key="1">
    <citation type="journal article" date="2011" name="Appl. Environ. Microbiol.">
        <title>Methanogenic archaea isolated from Taiwan's Chelungpu fault.</title>
        <authorList>
            <person name="Wu S.Y."/>
            <person name="Lai M.C."/>
        </authorList>
    </citation>
    <scope>NUCLEOTIDE SEQUENCE [LARGE SCALE GENOMIC DNA]</scope>
    <source>
        <strain evidence="2 3">St545Mb</strain>
    </source>
</reference>
<dbReference type="EMBL" id="JTEO01000001">
    <property type="protein sequence ID" value="MCQ6961684.1"/>
    <property type="molecule type" value="Genomic_DNA"/>
</dbReference>
<dbReference type="PANTHER" id="PTHR15160">
    <property type="entry name" value="VON HIPPEL-LINDAU PROTEIN"/>
    <property type="match status" value="1"/>
</dbReference>
<organism evidence="2 3">
    <name type="scientific">Methanolobus chelungpuianus</name>
    <dbReference type="NCBI Taxonomy" id="502115"/>
    <lineage>
        <taxon>Archaea</taxon>
        <taxon>Methanobacteriati</taxon>
        <taxon>Methanobacteriota</taxon>
        <taxon>Stenosarchaea group</taxon>
        <taxon>Methanomicrobia</taxon>
        <taxon>Methanosarcinales</taxon>
        <taxon>Methanosarcinaceae</taxon>
        <taxon>Methanolobus</taxon>
    </lineage>
</organism>
<dbReference type="PANTHER" id="PTHR15160:SF1">
    <property type="entry name" value="VON HIPPEL-LINDAU DISEASE TUMOR SUPPRESSOR"/>
    <property type="match status" value="1"/>
</dbReference>
<dbReference type="PROSITE" id="PS51658">
    <property type="entry name" value="BFN"/>
    <property type="match status" value="1"/>
</dbReference>
<evidence type="ECO:0000259" key="1">
    <source>
        <dbReference type="PROSITE" id="PS51658"/>
    </source>
</evidence>
<dbReference type="InterPro" id="IPR036104">
    <property type="entry name" value="BFN_sf"/>
</dbReference>
<dbReference type="AlphaFoldDB" id="A0AAE3KWW0"/>
<name>A0AAE3KWW0_9EURY</name>
<dbReference type="InterPro" id="IPR003729">
    <property type="entry name" value="Bi_nuclease_dom"/>
</dbReference>